<evidence type="ECO:0008006" key="3">
    <source>
        <dbReference type="Google" id="ProtNLM"/>
    </source>
</evidence>
<proteinExistence type="predicted"/>
<dbReference type="InterPro" id="IPR021322">
    <property type="entry name" value="DUF2924"/>
</dbReference>
<accession>A0A916J712</accession>
<comment type="caution">
    <text evidence="1">The sequence shown here is derived from an EMBL/GenBank/DDBJ whole genome shotgun (WGS) entry which is preliminary data.</text>
</comment>
<protein>
    <recommendedName>
        <fullName evidence="3">DUF2924 domain-containing protein</fullName>
    </recommendedName>
</protein>
<sequence length="159" mass="17763">MHQKLRTTKQQPSSQLIANLTGFSTLELRALWRSQFGCDPFTNRPDLLIVWLAYRLQVQEFGGLSRITRARLADIASDVDAGKQPAFAAVPRIKPGTRLIRGWKGDIHEVTVVDGGFLYRQVTYDSLSEIARLITGTRWSGPRFFGLNRSSAATAGDEQ</sequence>
<organism evidence="1 2">
    <name type="scientific">Georgfuchsia toluolica</name>
    <dbReference type="NCBI Taxonomy" id="424218"/>
    <lineage>
        <taxon>Bacteria</taxon>
        <taxon>Pseudomonadati</taxon>
        <taxon>Pseudomonadota</taxon>
        <taxon>Betaproteobacteria</taxon>
        <taxon>Nitrosomonadales</taxon>
        <taxon>Sterolibacteriaceae</taxon>
        <taxon>Georgfuchsia</taxon>
    </lineage>
</organism>
<gene>
    <name evidence="1" type="ORF">GTOL_12995</name>
</gene>
<evidence type="ECO:0000313" key="1">
    <source>
        <dbReference type="EMBL" id="CAG4885112.1"/>
    </source>
</evidence>
<dbReference type="EMBL" id="CAJQUM010000001">
    <property type="protein sequence ID" value="CAG4885112.1"/>
    <property type="molecule type" value="Genomic_DNA"/>
</dbReference>
<keyword evidence="2" id="KW-1185">Reference proteome</keyword>
<name>A0A916J712_9PROT</name>
<dbReference type="RefSeq" id="WP_220636893.1">
    <property type="nucleotide sequence ID" value="NZ_CAJQUM010000001.1"/>
</dbReference>
<dbReference type="Proteomes" id="UP000742786">
    <property type="component" value="Unassembled WGS sequence"/>
</dbReference>
<dbReference type="AlphaFoldDB" id="A0A916J712"/>
<evidence type="ECO:0000313" key="2">
    <source>
        <dbReference type="Proteomes" id="UP000742786"/>
    </source>
</evidence>
<reference evidence="1" key="1">
    <citation type="submission" date="2021-04" db="EMBL/GenBank/DDBJ databases">
        <authorList>
            <person name="Hornung B."/>
        </authorList>
    </citation>
    <scope>NUCLEOTIDE SEQUENCE</scope>
    <source>
        <strain evidence="1">G5G6</strain>
    </source>
</reference>
<dbReference type="Pfam" id="PF11149">
    <property type="entry name" value="DUF2924"/>
    <property type="match status" value="1"/>
</dbReference>